<accession>A0A9J6BGB8</accession>
<sequence>MELLLNQTFEDAMLTVSIFYKTQNDNPFQPITQAKDLEICKIIKGAEASPYLKLIVDWLNSILNGYNRLCTAIGQINFNNVTIPKSKFVEAFPEGFFKFIFKYSDNLTVTTSFKLKIDNPYRIIRQTENLEICKLLRNENSVITLVGWLSSILHGYDRLCRLTGQVNFNNITVPFSEFFKIVPDGFFKVELSYKDEIDENILIMKVYALLTR</sequence>
<evidence type="ECO:0000313" key="2">
    <source>
        <dbReference type="Proteomes" id="UP001107558"/>
    </source>
</evidence>
<name>A0A9J6BGB8_POLVA</name>
<organism evidence="1 2">
    <name type="scientific">Polypedilum vanderplanki</name>
    <name type="common">Sleeping chironomid midge</name>
    <dbReference type="NCBI Taxonomy" id="319348"/>
    <lineage>
        <taxon>Eukaryota</taxon>
        <taxon>Metazoa</taxon>
        <taxon>Ecdysozoa</taxon>
        <taxon>Arthropoda</taxon>
        <taxon>Hexapoda</taxon>
        <taxon>Insecta</taxon>
        <taxon>Pterygota</taxon>
        <taxon>Neoptera</taxon>
        <taxon>Endopterygota</taxon>
        <taxon>Diptera</taxon>
        <taxon>Nematocera</taxon>
        <taxon>Chironomoidea</taxon>
        <taxon>Chironomidae</taxon>
        <taxon>Chironominae</taxon>
        <taxon>Polypedilum</taxon>
        <taxon>Polypedilum</taxon>
    </lineage>
</organism>
<evidence type="ECO:0000313" key="1">
    <source>
        <dbReference type="EMBL" id="KAG5668547.1"/>
    </source>
</evidence>
<protein>
    <submittedName>
        <fullName evidence="1">Uncharacterized protein</fullName>
    </submittedName>
</protein>
<comment type="caution">
    <text evidence="1">The sequence shown here is derived from an EMBL/GenBank/DDBJ whole genome shotgun (WGS) entry which is preliminary data.</text>
</comment>
<dbReference type="EMBL" id="JADBJN010000004">
    <property type="protein sequence ID" value="KAG5668547.1"/>
    <property type="molecule type" value="Genomic_DNA"/>
</dbReference>
<gene>
    <name evidence="1" type="ORF">PVAND_016485</name>
</gene>
<dbReference type="AlphaFoldDB" id="A0A9J6BGB8"/>
<dbReference type="Proteomes" id="UP001107558">
    <property type="component" value="Chromosome 4"/>
</dbReference>
<proteinExistence type="predicted"/>
<reference evidence="1" key="1">
    <citation type="submission" date="2021-03" db="EMBL/GenBank/DDBJ databases">
        <title>Chromosome level genome of the anhydrobiotic midge Polypedilum vanderplanki.</title>
        <authorList>
            <person name="Yoshida Y."/>
            <person name="Kikawada T."/>
            <person name="Gusev O."/>
        </authorList>
    </citation>
    <scope>NUCLEOTIDE SEQUENCE</scope>
    <source>
        <strain evidence="1">NIAS01</strain>
        <tissue evidence="1">Whole body or cell culture</tissue>
    </source>
</reference>
<keyword evidence="2" id="KW-1185">Reference proteome</keyword>